<name>A0A6I6Y0D6_PSEPU</name>
<evidence type="ECO:0000256" key="1">
    <source>
        <dbReference type="SAM" id="MobiDB-lite"/>
    </source>
</evidence>
<dbReference type="AlphaFoldDB" id="A0A6I6Y0D6"/>
<dbReference type="SUPFAM" id="SSF52743">
    <property type="entry name" value="Subtilisin-like"/>
    <property type="match status" value="1"/>
</dbReference>
<dbReference type="GO" id="GO:0004252">
    <property type="term" value="F:serine-type endopeptidase activity"/>
    <property type="evidence" value="ECO:0007669"/>
    <property type="project" value="InterPro"/>
</dbReference>
<evidence type="ECO:0000313" key="4">
    <source>
        <dbReference type="Proteomes" id="UP000464480"/>
    </source>
</evidence>
<proteinExistence type="predicted"/>
<dbReference type="GO" id="GO:0006508">
    <property type="term" value="P:proteolysis"/>
    <property type="evidence" value="ECO:0007669"/>
    <property type="project" value="InterPro"/>
</dbReference>
<dbReference type="Pfam" id="PF00082">
    <property type="entry name" value="Peptidase_S8"/>
    <property type="match status" value="1"/>
</dbReference>
<feature type="domain" description="Peptidase S8/S53" evidence="2">
    <location>
        <begin position="288"/>
        <end position="619"/>
    </location>
</feature>
<organism evidence="3 4">
    <name type="scientific">Pseudomonas putida</name>
    <name type="common">Arthrobacter siderocapsulatus</name>
    <dbReference type="NCBI Taxonomy" id="303"/>
    <lineage>
        <taxon>Bacteria</taxon>
        <taxon>Pseudomonadati</taxon>
        <taxon>Pseudomonadota</taxon>
        <taxon>Gammaproteobacteria</taxon>
        <taxon>Pseudomonadales</taxon>
        <taxon>Pseudomonadaceae</taxon>
        <taxon>Pseudomonas</taxon>
    </lineage>
</organism>
<reference evidence="3 4" key="1">
    <citation type="submission" date="2020-02" db="EMBL/GenBank/DDBJ databases">
        <title>Pseudomonas Putida W5 Complete Genome Assembly.</title>
        <authorList>
            <person name="Yuan Z.-C."/>
            <person name="Shaw G.A."/>
            <person name="Cusano A.D."/>
            <person name="Caddey B.J."/>
            <person name="Weselowski B.J."/>
        </authorList>
    </citation>
    <scope>NUCLEOTIDE SEQUENCE [LARGE SCALE GENOMIC DNA]</scope>
    <source>
        <strain evidence="3 4">W5</strain>
    </source>
</reference>
<dbReference type="InterPro" id="IPR034074">
    <property type="entry name" value="Y4bN_pept_dom"/>
</dbReference>
<evidence type="ECO:0000313" key="3">
    <source>
        <dbReference type="EMBL" id="QHG67165.1"/>
    </source>
</evidence>
<dbReference type="InterPro" id="IPR000209">
    <property type="entry name" value="Peptidase_S8/S53_dom"/>
</dbReference>
<dbReference type="Proteomes" id="UP000464480">
    <property type="component" value="Chromosome"/>
</dbReference>
<gene>
    <name evidence="3" type="ORF">C2H86_23280</name>
</gene>
<feature type="region of interest" description="Disordered" evidence="1">
    <location>
        <begin position="1"/>
        <end position="36"/>
    </location>
</feature>
<accession>A0A6I6Y0D6</accession>
<feature type="compositionally biased region" description="Basic residues" evidence="1">
    <location>
        <begin position="1"/>
        <end position="11"/>
    </location>
</feature>
<evidence type="ECO:0000259" key="2">
    <source>
        <dbReference type="Pfam" id="PF00082"/>
    </source>
</evidence>
<dbReference type="CDD" id="cd04847">
    <property type="entry name" value="Peptidases_S8_Subtilisin_like_2"/>
    <property type="match status" value="1"/>
</dbReference>
<sequence length="824" mass="91783">MPEKRNQKRAHLILPKNSEPRGFTAHPPKGGTKPQIPNLPTQQHGAALQHQLQALRPAAEAAKNFQEFVDVESGLGLQIQFVGQPDVEMAFQSLGDERKKIELLSVRQEGDQTIANVFVPDGKLDHFEKIVTEYLAEKKDKNGNSRDHRNLVNTIESIRSAELAALWTDDPALLPEDKSEEFWWEVWLPVRGARLAVINDFKKIVELSGCEVSEARADFPERSVVLMRGSQLQLSQSVVGLNCVAELRRAKETADSFDDLAGEEQIEWLDELVARTDYPPVNRHVPRICLLDSGVNRAHPLLSPLIEDEDTHTVDPEWGKHDEENHGTGMAALAAYGDLTDCLSSLDRMSIDHRLESVKLLPSHGANEGSALLHASLFAEGVARPEISHADRSRIFNSAVSAEDYRDRGRPSSWSSKLDSLAADADNEGEFPRLFIQSAGNIRDNNAWMLYPSSLSTNLIHDPGQAWNALTVGACTRKTDTRPTAYEPIALEGGLSPFTTTSATWESAWPLKPDVVFEGGNAAKDRYGAAGMASLNLLTAKNEFEPRRFCTFNATSAASALCSRMAAQILVQYPNLRPETVRALIVHSAEWSEAMRQAYLPVRPVKADYVNLIRHAGWGEPSLERALWSASNSLTLVVEDQVYPYKKGKGKIDTRDMNLHNIPWPKDELEALQGTEVEMKVTLSYFVEPNPSARGSTSKYHYPSHRLRFDVKRPLEGPDEFVGRVNAAAEQVNEGTAPKDPDWILGGLYRHKGSLHQDIWKGTAADLASRGMLAVFPGMGWWRTRPNLQRYNLPARYSLIISIKTPETDVDIYTPVEQRLAIMV</sequence>
<dbReference type="InterPro" id="IPR036852">
    <property type="entry name" value="Peptidase_S8/S53_dom_sf"/>
</dbReference>
<dbReference type="Gene3D" id="3.40.50.200">
    <property type="entry name" value="Peptidase S8/S53 domain"/>
    <property type="match status" value="1"/>
</dbReference>
<dbReference type="RefSeq" id="WP_159412231.1">
    <property type="nucleotide sequence ID" value="NZ_CP026115.2"/>
</dbReference>
<dbReference type="EMBL" id="CP026115">
    <property type="protein sequence ID" value="QHG67165.1"/>
    <property type="molecule type" value="Genomic_DNA"/>
</dbReference>
<protein>
    <submittedName>
        <fullName evidence="3">S8 family peptidase</fullName>
    </submittedName>
</protein>